<reference evidence="3" key="1">
    <citation type="submission" date="2016-09" db="EMBL/GenBank/DDBJ databases">
        <authorList>
            <person name="Gulvik C.A."/>
        </authorList>
    </citation>
    <scope>NUCLEOTIDE SEQUENCE [LARGE SCALE GENOMIC DNA]</scope>
    <source>
        <strain evidence="3">LMG 26306</strain>
    </source>
</reference>
<keyword evidence="1" id="KW-0732">Signal</keyword>
<accession>A0A1E5GQK3</accession>
<evidence type="ECO:0000313" key="3">
    <source>
        <dbReference type="Proteomes" id="UP000094764"/>
    </source>
</evidence>
<dbReference type="Proteomes" id="UP000094764">
    <property type="component" value="Unassembled WGS sequence"/>
</dbReference>
<protein>
    <submittedName>
        <fullName evidence="2">Uncharacterized protein</fullName>
    </submittedName>
</protein>
<evidence type="ECO:0000256" key="1">
    <source>
        <dbReference type="SAM" id="SignalP"/>
    </source>
</evidence>
<dbReference type="AlphaFoldDB" id="A0A1E5GQK3"/>
<feature type="signal peptide" evidence="1">
    <location>
        <begin position="1"/>
        <end position="27"/>
    </location>
</feature>
<sequence length="179" mass="19704">MKKMNKFGMLFVMIISMITIFSGQQEAEAAVDFSRGVHLSANTKAVGENNRMSSFLHSDNLLEGTSYSGSFSSFDAQANLRSIKLVYTINGMTFTMEGTIVAPTMPFDGQLLSYKINKVNGRQPVFDTRVTVNNTPTVGRQVSLYTRNSIVPNWGALPNVQNYSKLVIYGGLISVIVVE</sequence>
<feature type="chain" id="PRO_5038508443" evidence="1">
    <location>
        <begin position="28"/>
        <end position="179"/>
    </location>
</feature>
<evidence type="ECO:0000313" key="2">
    <source>
        <dbReference type="EMBL" id="OEG14949.1"/>
    </source>
</evidence>
<gene>
    <name evidence="2" type="ORF">BCR23_11225</name>
</gene>
<keyword evidence="3" id="KW-1185">Reference proteome</keyword>
<name>A0A1E5GQK3_9ENTE</name>
<proteinExistence type="predicted"/>
<comment type="caution">
    <text evidence="2">The sequence shown here is derived from an EMBL/GenBank/DDBJ whole genome shotgun (WGS) entry which is preliminary data.</text>
</comment>
<organism evidence="2 3">
    <name type="scientific">Enterococcus quebecensis</name>
    <dbReference type="NCBI Taxonomy" id="903983"/>
    <lineage>
        <taxon>Bacteria</taxon>
        <taxon>Bacillati</taxon>
        <taxon>Bacillota</taxon>
        <taxon>Bacilli</taxon>
        <taxon>Lactobacillales</taxon>
        <taxon>Enterococcaceae</taxon>
        <taxon>Enterococcus</taxon>
    </lineage>
</organism>
<dbReference type="OrthoDB" id="2183425at2"/>
<dbReference type="RefSeq" id="WP_069635893.1">
    <property type="nucleotide sequence ID" value="NZ_JXKZ01000008.1"/>
</dbReference>
<dbReference type="EMBL" id="MIKB01000017">
    <property type="protein sequence ID" value="OEG14949.1"/>
    <property type="molecule type" value="Genomic_DNA"/>
</dbReference>